<keyword evidence="1" id="KW-0472">Membrane</keyword>
<dbReference type="AlphaFoldDB" id="A0A1Q9GCV2"/>
<comment type="caution">
    <text evidence="2">The sequence shown here is derived from an EMBL/GenBank/DDBJ whole genome shotgun (WGS) entry which is preliminary data.</text>
</comment>
<evidence type="ECO:0000313" key="2">
    <source>
        <dbReference type="EMBL" id="OLQ72223.1"/>
    </source>
</evidence>
<keyword evidence="3" id="KW-1185">Reference proteome</keyword>
<dbReference type="EMBL" id="MJIL01000092">
    <property type="protein sequence ID" value="OLQ72223.1"/>
    <property type="molecule type" value="Genomic_DNA"/>
</dbReference>
<protein>
    <recommendedName>
        <fullName evidence="4">SMODS and SLOG-associating 2TM effector domain-containing protein</fullName>
    </recommendedName>
</protein>
<dbReference type="PROSITE" id="PS51257">
    <property type="entry name" value="PROKAR_LIPOPROTEIN"/>
    <property type="match status" value="1"/>
</dbReference>
<name>A0A1Q9GCV2_9GAMM</name>
<keyword evidence="1" id="KW-1133">Transmembrane helix</keyword>
<dbReference type="STRING" id="1903952.BIT28_24715"/>
<feature type="transmembrane region" description="Helical" evidence="1">
    <location>
        <begin position="7"/>
        <end position="26"/>
    </location>
</feature>
<dbReference type="OrthoDB" id="5815951at2"/>
<organism evidence="2 3">
    <name type="scientific">Photobacterium proteolyticum</name>
    <dbReference type="NCBI Taxonomy" id="1903952"/>
    <lineage>
        <taxon>Bacteria</taxon>
        <taxon>Pseudomonadati</taxon>
        <taxon>Pseudomonadota</taxon>
        <taxon>Gammaproteobacteria</taxon>
        <taxon>Vibrionales</taxon>
        <taxon>Vibrionaceae</taxon>
        <taxon>Photobacterium</taxon>
    </lineage>
</organism>
<feature type="transmembrane region" description="Helical" evidence="1">
    <location>
        <begin position="32"/>
        <end position="50"/>
    </location>
</feature>
<accession>A0A1Q9GCV2</accession>
<evidence type="ECO:0000313" key="3">
    <source>
        <dbReference type="Proteomes" id="UP000186905"/>
    </source>
</evidence>
<dbReference type="Proteomes" id="UP000186905">
    <property type="component" value="Unassembled WGS sequence"/>
</dbReference>
<evidence type="ECO:0000256" key="1">
    <source>
        <dbReference type="SAM" id="Phobius"/>
    </source>
</evidence>
<reference evidence="2 3" key="1">
    <citation type="submission" date="2016-09" db="EMBL/GenBank/DDBJ databases">
        <title>Photobacterium proteolyticum sp. nov. a protease producing bacterium isolated from ocean sediments of Laizhou Bay.</title>
        <authorList>
            <person name="Li Y."/>
        </authorList>
    </citation>
    <scope>NUCLEOTIDE SEQUENCE [LARGE SCALE GENOMIC DNA]</scope>
    <source>
        <strain evidence="2 3">13-12</strain>
    </source>
</reference>
<dbReference type="RefSeq" id="WP_075767200.1">
    <property type="nucleotide sequence ID" value="NZ_MJIL01000092.1"/>
</dbReference>
<proteinExistence type="predicted"/>
<gene>
    <name evidence="2" type="ORF">BIT28_24715</name>
</gene>
<keyword evidence="1" id="KW-0812">Transmembrane</keyword>
<sequence length="115" mass="13175">MNKRRKIAEIVAKTILCCSILISCFYSSHPTIVMLSSFIALTSLLSLKFITSYRHHDLTMLKIAESTERSFLIQVKKRVKNGKPFNDELMNLCDTATSEAEAKYKMIHGFNRTIQ</sequence>
<evidence type="ECO:0008006" key="4">
    <source>
        <dbReference type="Google" id="ProtNLM"/>
    </source>
</evidence>